<dbReference type="SUPFAM" id="SSF55469">
    <property type="entry name" value="FMN-dependent nitroreductase-like"/>
    <property type="match status" value="1"/>
</dbReference>
<feature type="signal peptide" evidence="1">
    <location>
        <begin position="1"/>
        <end position="24"/>
    </location>
</feature>
<evidence type="ECO:0000313" key="4">
    <source>
        <dbReference type="Proteomes" id="UP000294325"/>
    </source>
</evidence>
<dbReference type="NCBIfam" id="TIGR03605">
    <property type="entry name" value="antibiot_sagB"/>
    <property type="match status" value="1"/>
</dbReference>
<dbReference type="RefSeq" id="WP_134358377.1">
    <property type="nucleotide sequence ID" value="NZ_CP038033.1"/>
</dbReference>
<keyword evidence="4" id="KW-1185">Reference proteome</keyword>
<dbReference type="KEGG" id="nwr:E3U44_11765"/>
<name>A0A4P7C0K0_9GAMM</name>
<protein>
    <submittedName>
        <fullName evidence="3">SagB/ThcOx family dehydrogenase</fullName>
    </submittedName>
</protein>
<evidence type="ECO:0000313" key="3">
    <source>
        <dbReference type="EMBL" id="QBQ55109.1"/>
    </source>
</evidence>
<dbReference type="Proteomes" id="UP000294325">
    <property type="component" value="Chromosome"/>
</dbReference>
<dbReference type="PANTHER" id="PTHR43745:SF2">
    <property type="entry name" value="NITROREDUCTASE MJ1384-RELATED"/>
    <property type="match status" value="1"/>
</dbReference>
<reference evidence="3 4" key="1">
    <citation type="submission" date="2019-03" db="EMBL/GenBank/DDBJ databases">
        <title>The genome sequence of Nitrosococcus wardiae strain D1FHST reveals the archetypal metabolic capacity of ammonia-oxidizing Gammaproteobacteria.</title>
        <authorList>
            <person name="Wang L."/>
            <person name="Lim C.K."/>
            <person name="Hanson T.E."/>
            <person name="Dang H."/>
            <person name="Klotz M.G."/>
        </authorList>
    </citation>
    <scope>NUCLEOTIDE SEQUENCE [LARGE SCALE GENOMIC DNA]</scope>
    <source>
        <strain evidence="3 4">D1FHS</strain>
    </source>
</reference>
<feature type="chain" id="PRO_5020462868" evidence="1">
    <location>
        <begin position="25"/>
        <end position="227"/>
    </location>
</feature>
<dbReference type="Pfam" id="PF00881">
    <property type="entry name" value="Nitroreductase"/>
    <property type="match status" value="1"/>
</dbReference>
<dbReference type="Gene3D" id="3.40.109.10">
    <property type="entry name" value="NADH Oxidase"/>
    <property type="match status" value="1"/>
</dbReference>
<dbReference type="OrthoDB" id="3723182at2"/>
<proteinExistence type="predicted"/>
<evidence type="ECO:0000259" key="2">
    <source>
        <dbReference type="Pfam" id="PF00881"/>
    </source>
</evidence>
<evidence type="ECO:0000256" key="1">
    <source>
        <dbReference type="SAM" id="SignalP"/>
    </source>
</evidence>
<dbReference type="InterPro" id="IPR029479">
    <property type="entry name" value="Nitroreductase"/>
</dbReference>
<dbReference type="InterPro" id="IPR052544">
    <property type="entry name" value="Bacteriocin_Proc_Enz"/>
</dbReference>
<accession>A0A4P7C0K0</accession>
<dbReference type="InterPro" id="IPR000415">
    <property type="entry name" value="Nitroreductase-like"/>
</dbReference>
<dbReference type="PANTHER" id="PTHR43745">
    <property type="entry name" value="NITROREDUCTASE MJ1384-RELATED"/>
    <property type="match status" value="1"/>
</dbReference>
<dbReference type="CDD" id="cd02142">
    <property type="entry name" value="McbC_SagB-like_oxidoreductase"/>
    <property type="match status" value="1"/>
</dbReference>
<gene>
    <name evidence="3" type="ORF">E3U44_11765</name>
</gene>
<keyword evidence="1" id="KW-0732">Signal</keyword>
<dbReference type="GO" id="GO:0016491">
    <property type="term" value="F:oxidoreductase activity"/>
    <property type="evidence" value="ECO:0007669"/>
    <property type="project" value="InterPro"/>
</dbReference>
<organism evidence="3 4">
    <name type="scientific">Nitrosococcus wardiae</name>
    <dbReference type="NCBI Taxonomy" id="1814290"/>
    <lineage>
        <taxon>Bacteria</taxon>
        <taxon>Pseudomonadati</taxon>
        <taxon>Pseudomonadota</taxon>
        <taxon>Gammaproteobacteria</taxon>
        <taxon>Chromatiales</taxon>
        <taxon>Chromatiaceae</taxon>
        <taxon>Nitrosococcus</taxon>
    </lineage>
</organism>
<sequence length="227" mass="25159">MIRKKLTRCLLLAFSGLITTNGVAVMNDPAETLSLPQPHYEGKVSVEAALQQRRSIRELSRHPLSREEISQLLWAAQGITHGQGFRTAPSAGALYPLELYLVIGQTQELEAGVYKYQPHEHTLLRITTEDRRNQLARAALGQDPVRHNGALLVFSGVEQRTTRKYGQRGARYMHIEVGHAAQNVLLQAISLGLGAVVIGAFEDKEVARILEMPPNEQALNLLPVGRF</sequence>
<feature type="domain" description="Nitroreductase" evidence="2">
    <location>
        <begin position="51"/>
        <end position="226"/>
    </location>
</feature>
<dbReference type="AlphaFoldDB" id="A0A4P7C0K0"/>
<dbReference type="InterPro" id="IPR020051">
    <property type="entry name" value="SagB-type_dehydrogenase"/>
</dbReference>
<dbReference type="EMBL" id="CP038033">
    <property type="protein sequence ID" value="QBQ55109.1"/>
    <property type="molecule type" value="Genomic_DNA"/>
</dbReference>